<dbReference type="Gene3D" id="3.40.50.720">
    <property type="entry name" value="NAD(P)-binding Rossmann-like Domain"/>
    <property type="match status" value="1"/>
</dbReference>
<keyword evidence="1" id="KW-0560">Oxidoreductase</keyword>
<sequence length="218" mass="22124">MTDTITIIGSGNMARGIGTRAVAAGRAVQILSRDETAAAALATELGASVTSGAISLPFAGELAGDIVVLAVPYDSARELVTGLGAKLAGKTVIDITNPIDFATFDALTVAPGTSAAEELAELAAPGVNIVKAFNTTFAGPLAAGAVDGKPLDVFIAGESQAAKDAVALFVTDAALRPIDVGPLRRARELEGFQLLIMTLQVNPAHASFNWNTAVNVLV</sequence>
<evidence type="ECO:0000313" key="4">
    <source>
        <dbReference type="Proteomes" id="UP000272015"/>
    </source>
</evidence>
<dbReference type="RefSeq" id="WP_119975992.1">
    <property type="nucleotide sequence ID" value="NZ_JBHSQA010000001.1"/>
</dbReference>
<keyword evidence="4" id="KW-1185">Reference proteome</keyword>
<protein>
    <submittedName>
        <fullName evidence="3">NADP oxidoreductase</fullName>
    </submittedName>
</protein>
<name>A0A3A5MKT1_9MICO</name>
<accession>A0A3A5MKT1</accession>
<dbReference type="AlphaFoldDB" id="A0A3A5MKT1"/>
<dbReference type="OrthoDB" id="5738121at2"/>
<dbReference type="SUPFAM" id="SSF51735">
    <property type="entry name" value="NAD(P)-binding Rossmann-fold domains"/>
    <property type="match status" value="1"/>
</dbReference>
<gene>
    <name evidence="3" type="ORF">D6T64_17600</name>
</gene>
<evidence type="ECO:0000259" key="2">
    <source>
        <dbReference type="Pfam" id="PF03807"/>
    </source>
</evidence>
<dbReference type="GO" id="GO:0016491">
    <property type="term" value="F:oxidoreductase activity"/>
    <property type="evidence" value="ECO:0007669"/>
    <property type="project" value="UniProtKB-KW"/>
</dbReference>
<comment type="caution">
    <text evidence="3">The sequence shown here is derived from an EMBL/GenBank/DDBJ whole genome shotgun (WGS) entry which is preliminary data.</text>
</comment>
<proteinExistence type="predicted"/>
<dbReference type="InterPro" id="IPR051267">
    <property type="entry name" value="STEAP_metalloreductase"/>
</dbReference>
<dbReference type="PANTHER" id="PTHR14239:SF10">
    <property type="entry name" value="REDUCTASE"/>
    <property type="match status" value="1"/>
</dbReference>
<dbReference type="EMBL" id="QZVS01000094">
    <property type="protein sequence ID" value="RJT86094.1"/>
    <property type="molecule type" value="Genomic_DNA"/>
</dbReference>
<evidence type="ECO:0000256" key="1">
    <source>
        <dbReference type="ARBA" id="ARBA00023002"/>
    </source>
</evidence>
<dbReference type="InterPro" id="IPR028939">
    <property type="entry name" value="P5C_Rdtase_cat_N"/>
</dbReference>
<dbReference type="PANTHER" id="PTHR14239">
    <property type="entry name" value="DUDULIN-RELATED"/>
    <property type="match status" value="1"/>
</dbReference>
<dbReference type="InterPro" id="IPR036291">
    <property type="entry name" value="NAD(P)-bd_dom_sf"/>
</dbReference>
<feature type="domain" description="Pyrroline-5-carboxylate reductase catalytic N-terminal" evidence="2">
    <location>
        <begin position="4"/>
        <end position="98"/>
    </location>
</feature>
<organism evidence="3 4">
    <name type="scientific">Cryobacterium melibiosiphilum</name>
    <dbReference type="NCBI Taxonomy" id="995039"/>
    <lineage>
        <taxon>Bacteria</taxon>
        <taxon>Bacillati</taxon>
        <taxon>Actinomycetota</taxon>
        <taxon>Actinomycetes</taxon>
        <taxon>Micrococcales</taxon>
        <taxon>Microbacteriaceae</taxon>
        <taxon>Cryobacterium</taxon>
    </lineage>
</organism>
<reference evidence="3 4" key="1">
    <citation type="submission" date="2018-09" db="EMBL/GenBank/DDBJ databases">
        <title>Novel species of Cryobacterium.</title>
        <authorList>
            <person name="Liu Q."/>
            <person name="Xin Y.-H."/>
        </authorList>
    </citation>
    <scope>NUCLEOTIDE SEQUENCE [LARGE SCALE GENOMIC DNA]</scope>
    <source>
        <strain evidence="3 4">Hh39</strain>
    </source>
</reference>
<dbReference type="Pfam" id="PF03807">
    <property type="entry name" value="F420_oxidored"/>
    <property type="match status" value="1"/>
</dbReference>
<dbReference type="Proteomes" id="UP000272015">
    <property type="component" value="Unassembled WGS sequence"/>
</dbReference>
<evidence type="ECO:0000313" key="3">
    <source>
        <dbReference type="EMBL" id="RJT86094.1"/>
    </source>
</evidence>